<dbReference type="Gene3D" id="3.20.20.70">
    <property type="entry name" value="Aldolase class I"/>
    <property type="match status" value="1"/>
</dbReference>
<dbReference type="Pfam" id="PF00923">
    <property type="entry name" value="TAL_FSA"/>
    <property type="match status" value="1"/>
</dbReference>
<dbReference type="PANTHER" id="PTHR10683:SF40">
    <property type="entry name" value="FRUCTOSE-6-PHOSPHATE ALDOLASE 1-RELATED"/>
    <property type="match status" value="1"/>
</dbReference>
<dbReference type="PANTHER" id="PTHR10683">
    <property type="entry name" value="TRANSALDOLASE"/>
    <property type="match status" value="1"/>
</dbReference>
<dbReference type="InterPro" id="IPR001585">
    <property type="entry name" value="TAL/FSA"/>
</dbReference>
<reference evidence="2 3" key="1">
    <citation type="journal article" date="2016" name="Nat. Commun.">
        <title>Thousands of microbial genomes shed light on interconnected biogeochemical processes in an aquifer system.</title>
        <authorList>
            <person name="Anantharaman K."/>
            <person name="Brown C.T."/>
            <person name="Hug L.A."/>
            <person name="Sharon I."/>
            <person name="Castelle C.J."/>
            <person name="Probst A.J."/>
            <person name="Thomas B.C."/>
            <person name="Singh A."/>
            <person name="Wilkins M.J."/>
            <person name="Karaoz U."/>
            <person name="Brodie E.L."/>
            <person name="Williams K.H."/>
            <person name="Hubbard S.S."/>
            <person name="Banfield J.F."/>
        </authorList>
    </citation>
    <scope>NUCLEOTIDE SEQUENCE [LARGE SCALE GENOMIC DNA]</scope>
</reference>
<accession>A0A1F7USW1</accession>
<dbReference type="EMBL" id="MGEJ01000007">
    <property type="protein sequence ID" value="OGL81346.1"/>
    <property type="molecule type" value="Genomic_DNA"/>
</dbReference>
<dbReference type="STRING" id="1802401.A3B21_00270"/>
<name>A0A1F7USW1_9BACT</name>
<proteinExistence type="predicted"/>
<dbReference type="SUPFAM" id="SSF51569">
    <property type="entry name" value="Aldolase"/>
    <property type="match status" value="1"/>
</dbReference>
<evidence type="ECO:0000256" key="1">
    <source>
        <dbReference type="ARBA" id="ARBA00023270"/>
    </source>
</evidence>
<dbReference type="Proteomes" id="UP000176897">
    <property type="component" value="Unassembled WGS sequence"/>
</dbReference>
<organism evidence="2 3">
    <name type="scientific">Candidatus Uhrbacteria bacterium RIFCSPLOWO2_01_FULL_47_24</name>
    <dbReference type="NCBI Taxonomy" id="1802401"/>
    <lineage>
        <taxon>Bacteria</taxon>
        <taxon>Candidatus Uhriibacteriota</taxon>
    </lineage>
</organism>
<comment type="caution">
    <text evidence="2">The sequence shown here is derived from an EMBL/GenBank/DDBJ whole genome shotgun (WGS) entry which is preliminary data.</text>
</comment>
<dbReference type="AlphaFoldDB" id="A0A1F7USW1"/>
<evidence type="ECO:0000313" key="2">
    <source>
        <dbReference type="EMBL" id="OGL81346.1"/>
    </source>
</evidence>
<protein>
    <submittedName>
        <fullName evidence="2">Transaldolase</fullName>
    </submittedName>
</protein>
<gene>
    <name evidence="2" type="ORF">A3B21_00270</name>
</gene>
<evidence type="ECO:0000313" key="3">
    <source>
        <dbReference type="Proteomes" id="UP000176897"/>
    </source>
</evidence>
<dbReference type="GO" id="GO:0005975">
    <property type="term" value="P:carbohydrate metabolic process"/>
    <property type="evidence" value="ECO:0007669"/>
    <property type="project" value="InterPro"/>
</dbReference>
<dbReference type="InterPro" id="IPR013785">
    <property type="entry name" value="Aldolase_TIM"/>
</dbReference>
<sequence length="288" mass="32115">MRSTGLNTRIFLDGGDPKETREILELLGFLDGQTTNPTLISRNAEVKARLSKNKKFSVQEIYEFYREVVKELAALIPEGSISIEVYADKNTSAKEMLAQGRQMYHWIPNAHIKFPTTAEGLQAAKHAVEEGMRVNMTLCFTQAQAAAVYAATLGARRGQVLVSPFVGRLDDRGENGMDLIGNIIKMYKQGDNHVEVLTASVRTLDHLLDAIALKADIVTAPAKILHQWSSNSLSVPDVHFKYGAENLKPIPYKEIDLTKSWREFNINHDLTDAGLKSFSNDWNSLIQA</sequence>
<keyword evidence="1" id="KW-0704">Schiff base</keyword>